<evidence type="ECO:0000256" key="1">
    <source>
        <dbReference type="SAM" id="Phobius"/>
    </source>
</evidence>
<keyword evidence="1" id="KW-0812">Transmembrane</keyword>
<dbReference type="EMBL" id="MFES01000020">
    <property type="protein sequence ID" value="OGE85891.1"/>
    <property type="molecule type" value="Genomic_DNA"/>
</dbReference>
<sequence>MISPKFKKIKLGQQDGQLLLEALVVMAAFSVIAALGAQSIFVSMFSSKNSAEKNAATGLLEETFEAVRGIATEKWQNIYDATKNSNYYPQNSSGQWLVTSGAENVTVGNHSFTRSFIIQNVCRDNTSRDITDITDSSGTSTACTGTAADDSHDPSSQKITATISWSGADPITSAEYVLRWRNKLCEQTNWATSGSSGVKSCPDTTYESSTNITPGTEIEICSGGC</sequence>
<evidence type="ECO:0000313" key="3">
    <source>
        <dbReference type="Proteomes" id="UP000176786"/>
    </source>
</evidence>
<evidence type="ECO:0000313" key="2">
    <source>
        <dbReference type="EMBL" id="OGE85891.1"/>
    </source>
</evidence>
<reference evidence="2 3" key="1">
    <citation type="journal article" date="2016" name="Nat. Commun.">
        <title>Thousands of microbial genomes shed light on interconnected biogeochemical processes in an aquifer system.</title>
        <authorList>
            <person name="Anantharaman K."/>
            <person name="Brown C.T."/>
            <person name="Hug L.A."/>
            <person name="Sharon I."/>
            <person name="Castelle C.J."/>
            <person name="Probst A.J."/>
            <person name="Thomas B.C."/>
            <person name="Singh A."/>
            <person name="Wilkins M.J."/>
            <person name="Karaoz U."/>
            <person name="Brodie E.L."/>
            <person name="Williams K.H."/>
            <person name="Hubbard S.S."/>
            <person name="Banfield J.F."/>
        </authorList>
    </citation>
    <scope>NUCLEOTIDE SEQUENCE [LARGE SCALE GENOMIC DNA]</scope>
</reference>
<dbReference type="AlphaFoldDB" id="A0A1F5P7J1"/>
<accession>A0A1F5P7J1</accession>
<gene>
    <name evidence="2" type="ORF">A3J48_00960</name>
</gene>
<proteinExistence type="predicted"/>
<dbReference type="Proteomes" id="UP000176786">
    <property type="component" value="Unassembled WGS sequence"/>
</dbReference>
<keyword evidence="1" id="KW-0472">Membrane</keyword>
<comment type="caution">
    <text evidence="2">The sequence shown here is derived from an EMBL/GenBank/DDBJ whole genome shotgun (WGS) entry which is preliminary data.</text>
</comment>
<name>A0A1F5P7J1_9BACT</name>
<keyword evidence="1" id="KW-1133">Transmembrane helix</keyword>
<feature type="transmembrane region" description="Helical" evidence="1">
    <location>
        <begin position="20"/>
        <end position="45"/>
    </location>
</feature>
<protein>
    <submittedName>
        <fullName evidence="2">Uncharacterized protein</fullName>
    </submittedName>
</protein>
<dbReference type="STRING" id="1817832.A3J48_00960"/>
<organism evidence="2 3">
    <name type="scientific">Candidatus Doudnabacteria bacterium RIFCSPHIGHO2_02_FULL_46_11</name>
    <dbReference type="NCBI Taxonomy" id="1817832"/>
    <lineage>
        <taxon>Bacteria</taxon>
        <taxon>Candidatus Doudnaibacteriota</taxon>
    </lineage>
</organism>